<evidence type="ECO:0000313" key="2">
    <source>
        <dbReference type="EMBL" id="KAI0501727.1"/>
    </source>
</evidence>
<keyword evidence="1" id="KW-0472">Membrane</keyword>
<dbReference type="OrthoDB" id="1939300at2759"/>
<feature type="transmembrane region" description="Helical" evidence="1">
    <location>
        <begin position="12"/>
        <end position="33"/>
    </location>
</feature>
<evidence type="ECO:0000313" key="3">
    <source>
        <dbReference type="Proteomes" id="UP000829196"/>
    </source>
</evidence>
<organism evidence="2 3">
    <name type="scientific">Dendrobium nobile</name>
    <name type="common">Orchid</name>
    <dbReference type="NCBI Taxonomy" id="94219"/>
    <lineage>
        <taxon>Eukaryota</taxon>
        <taxon>Viridiplantae</taxon>
        <taxon>Streptophyta</taxon>
        <taxon>Embryophyta</taxon>
        <taxon>Tracheophyta</taxon>
        <taxon>Spermatophyta</taxon>
        <taxon>Magnoliopsida</taxon>
        <taxon>Liliopsida</taxon>
        <taxon>Asparagales</taxon>
        <taxon>Orchidaceae</taxon>
        <taxon>Epidendroideae</taxon>
        <taxon>Malaxideae</taxon>
        <taxon>Dendrobiinae</taxon>
        <taxon>Dendrobium</taxon>
    </lineage>
</organism>
<feature type="transmembrane region" description="Helical" evidence="1">
    <location>
        <begin position="45"/>
        <end position="63"/>
    </location>
</feature>
<protein>
    <submittedName>
        <fullName evidence="2">Uncharacterized protein</fullName>
    </submittedName>
</protein>
<reference evidence="2" key="1">
    <citation type="journal article" date="2022" name="Front. Genet.">
        <title>Chromosome-Scale Assembly of the Dendrobium nobile Genome Provides Insights Into the Molecular Mechanism of the Biosynthesis of the Medicinal Active Ingredient of Dendrobium.</title>
        <authorList>
            <person name="Xu Q."/>
            <person name="Niu S.-C."/>
            <person name="Li K.-L."/>
            <person name="Zheng P.-J."/>
            <person name="Zhang X.-J."/>
            <person name="Jia Y."/>
            <person name="Liu Y."/>
            <person name="Niu Y.-X."/>
            <person name="Yu L.-H."/>
            <person name="Chen D.-F."/>
            <person name="Zhang G.-Q."/>
        </authorList>
    </citation>
    <scope>NUCLEOTIDE SEQUENCE</scope>
    <source>
        <tissue evidence="2">Leaf</tissue>
    </source>
</reference>
<proteinExistence type="predicted"/>
<accession>A0A8T3B013</accession>
<sequence length="102" mass="11249">MLSLWVDRGLLVDILLVSIIGFLLSSINGGHSFSCLDSFASLPLMYWDNTNLALVASFFGLWVDAQTNSKGRNAFARVCVQMDLGAKLPPRVWISGLHGKFF</sequence>
<dbReference type="AlphaFoldDB" id="A0A8T3B013"/>
<dbReference type="EMBL" id="JAGYWB010000012">
    <property type="protein sequence ID" value="KAI0501727.1"/>
    <property type="molecule type" value="Genomic_DNA"/>
</dbReference>
<comment type="caution">
    <text evidence="2">The sequence shown here is derived from an EMBL/GenBank/DDBJ whole genome shotgun (WGS) entry which is preliminary data.</text>
</comment>
<keyword evidence="1" id="KW-0812">Transmembrane</keyword>
<keyword evidence="1" id="KW-1133">Transmembrane helix</keyword>
<dbReference type="Proteomes" id="UP000829196">
    <property type="component" value="Unassembled WGS sequence"/>
</dbReference>
<evidence type="ECO:0000256" key="1">
    <source>
        <dbReference type="SAM" id="Phobius"/>
    </source>
</evidence>
<keyword evidence="3" id="KW-1185">Reference proteome</keyword>
<name>A0A8T3B013_DENNO</name>
<gene>
    <name evidence="2" type="ORF">KFK09_016672</name>
</gene>